<evidence type="ECO:0000256" key="1">
    <source>
        <dbReference type="SAM" id="SignalP"/>
    </source>
</evidence>
<reference evidence="2 3" key="1">
    <citation type="submission" date="2020-02" db="EMBL/GenBank/DDBJ databases">
        <title>Albibacoteraceae fam. nov., the first described family within the subdivision 4 Verrucomicrobia.</title>
        <authorList>
            <person name="Xi F."/>
        </authorList>
    </citation>
    <scope>NUCLEOTIDE SEQUENCE [LARGE SCALE GENOMIC DNA]</scope>
    <source>
        <strain evidence="2 3">CK1056</strain>
    </source>
</reference>
<name>A0A6B2M083_9BACT</name>
<dbReference type="RefSeq" id="WP_163962902.1">
    <property type="nucleotide sequence ID" value="NZ_JAAGNX010000001.1"/>
</dbReference>
<organism evidence="2 3">
    <name type="scientific">Oceanipulchritudo coccoides</name>
    <dbReference type="NCBI Taxonomy" id="2706888"/>
    <lineage>
        <taxon>Bacteria</taxon>
        <taxon>Pseudomonadati</taxon>
        <taxon>Verrucomicrobiota</taxon>
        <taxon>Opitutia</taxon>
        <taxon>Puniceicoccales</taxon>
        <taxon>Oceanipulchritudinaceae</taxon>
        <taxon>Oceanipulchritudo</taxon>
    </lineage>
</organism>
<dbReference type="EMBL" id="JAAGNX010000001">
    <property type="protein sequence ID" value="NDV61719.1"/>
    <property type="molecule type" value="Genomic_DNA"/>
</dbReference>
<feature type="chain" id="PRO_5025470366" description="Heparin-sulfate lyase N-terminal domain-containing protein" evidence="1">
    <location>
        <begin position="22"/>
        <end position="1075"/>
    </location>
</feature>
<proteinExistence type="predicted"/>
<evidence type="ECO:0000313" key="3">
    <source>
        <dbReference type="Proteomes" id="UP000478417"/>
    </source>
</evidence>
<protein>
    <recommendedName>
        <fullName evidence="4">Heparin-sulfate lyase N-terminal domain-containing protein</fullName>
    </recommendedName>
</protein>
<feature type="signal peptide" evidence="1">
    <location>
        <begin position="1"/>
        <end position="21"/>
    </location>
</feature>
<dbReference type="AlphaFoldDB" id="A0A6B2M083"/>
<accession>A0A6B2M083</accession>
<comment type="caution">
    <text evidence="2">The sequence shown here is derived from an EMBL/GenBank/DDBJ whole genome shotgun (WGS) entry which is preliminary data.</text>
</comment>
<evidence type="ECO:0008006" key="4">
    <source>
        <dbReference type="Google" id="ProtNLM"/>
    </source>
</evidence>
<sequence length="1075" mass="118173">MKQFRTIVLLSSVLLPLAAMSAPTALDLNTFGGTGAGAYTLSGASTSGASIAYDTSNGANDIGMVTSINSGSLSPFTQVGDSMIYSFHLGGIAATNNQFTPIFRVGFDFGATAALRYATSTGTGPRLEFGSNTNGNPFTSGTVHVTHEDWCPFDLQDIRFDEGHEIDVAVSLELVAINDSLHDYQMTVTYVSTLNPSDTNSKTYTFTGVNGNQVVSLFHVTNSAGMVAGDAYTVSNASLVFSGPTVLDQVRASVDALPESTPEERVKKAVLQVEVERAANAEAVSLLEESDALLVEVQQALSRNAPEFTATNPGAPVNLPILRPLITPYVDNPYLQKLEQEATDGIATDDVLWPRALHYNQVINDVQGNYGARSAFKLMSEYLWLFGHDESPMKFDPELLKRVLRRAHAYMDSLELTPSVNADPAPNWYDQFSVYVAFPALYELRMLYPGLLMPAQLSRWDSIMNAVALDMESWYFMVLGYSPWNINIETGRLVGVMVAGLWTGNQQLVDRSFNHIDATTARLFPDGAVPYHGVGQASSNYHDILLEEWLILYELTGYQPIMDAMVNTQWRGPAMGRTEEFWTSPFYKTYRWNYQKGTEAGSELVATMSRNPYVRWLLDRDMFPDYFTPGSQLGHRYQAPWYDATVIANPLPDNYTIADRNTGGPRGWYGNFTYAGAFRPNPNSTRYEGHETLMGAMTVDDDGRVNSILVDVTPRIWQTPDNTVENGYDISAWADLTIYEDPATTISSNYSVSTSIHEITRKRAGSARTANVSGWTGRQVWIGLPDRIVGLVSTVPTAGEAAAYAINGVLRLISGGTAGAETTKVLEEIIPGTHYRYGQLDVFVHDSTYTSLTGLEVEYRVPTYPATELTFSNRASEPLPAGTQTTFPSATEFRFIVEVRPAWTTTDLTAVNVLGDQDLIGLDLVSSELSLQVWLNAADTGRSVMLQRGNLPAGTDSIVLSNGVLGRVPFDPSVPVSVNLVPGQHAVLVVSSDPEDHQVGWESFTQLIETPLIEFTRHVDGMEIEYRGTLQESSDLNSWTDMNPQPASPWTFIFEPGGKRFFRSRGYPQSQSTID</sequence>
<keyword evidence="3" id="KW-1185">Reference proteome</keyword>
<keyword evidence="1" id="KW-0732">Signal</keyword>
<dbReference type="Proteomes" id="UP000478417">
    <property type="component" value="Unassembled WGS sequence"/>
</dbReference>
<evidence type="ECO:0000313" key="2">
    <source>
        <dbReference type="EMBL" id="NDV61719.1"/>
    </source>
</evidence>
<gene>
    <name evidence="2" type="ORF">G0Q06_04585</name>
</gene>